<feature type="transmembrane region" description="Helical" evidence="5">
    <location>
        <begin position="324"/>
        <end position="341"/>
    </location>
</feature>
<feature type="transmembrane region" description="Helical" evidence="5">
    <location>
        <begin position="105"/>
        <end position="128"/>
    </location>
</feature>
<feature type="transmembrane region" description="Helical" evidence="5">
    <location>
        <begin position="12"/>
        <end position="33"/>
    </location>
</feature>
<dbReference type="PANTHER" id="PTHR43310:SF4">
    <property type="entry name" value="AFR304WP"/>
    <property type="match status" value="1"/>
</dbReference>
<protein>
    <submittedName>
        <fullName evidence="7">Sulfate permease</fullName>
    </submittedName>
</protein>
<dbReference type="PANTHER" id="PTHR43310">
    <property type="entry name" value="SULFATE TRANSPORTER YBAR-RELATED"/>
    <property type="match status" value="1"/>
</dbReference>
<dbReference type="GO" id="GO:0016020">
    <property type="term" value="C:membrane"/>
    <property type="evidence" value="ECO:0007669"/>
    <property type="project" value="UniProtKB-SubCell"/>
</dbReference>
<reference evidence="7 8" key="1">
    <citation type="submission" date="2018-10" db="EMBL/GenBank/DDBJ databases">
        <title>Draft genome sequence of the microsporidian Tubulinosema ratisbonensis.</title>
        <authorList>
            <person name="Polonais V."/>
            <person name="Peyretaillade E."/>
            <person name="Niehus S."/>
            <person name="Wawrzyniak I."/>
            <person name="Franchet A."/>
            <person name="Gaspin C."/>
            <person name="Reichstadt M."/>
            <person name="Belser C."/>
            <person name="Labadie K."/>
            <person name="Delbac F."/>
            <person name="Ferrandon D."/>
        </authorList>
    </citation>
    <scope>NUCLEOTIDE SEQUENCE [LARGE SCALE GENOMIC DNA]</scope>
    <source>
        <strain evidence="7 8">Franzen</strain>
    </source>
</reference>
<dbReference type="InterPro" id="IPR052706">
    <property type="entry name" value="Membrane-Transporter-like"/>
</dbReference>
<comment type="subcellular location">
    <subcellularLocation>
        <location evidence="1">Membrane</location>
        <topology evidence="1">Multi-pass membrane protein</topology>
    </subcellularLocation>
</comment>
<dbReference type="Proteomes" id="UP000282876">
    <property type="component" value="Unassembled WGS sequence"/>
</dbReference>
<dbReference type="InterPro" id="IPR011547">
    <property type="entry name" value="SLC26A/SulP_dom"/>
</dbReference>
<evidence type="ECO:0000256" key="2">
    <source>
        <dbReference type="ARBA" id="ARBA00022692"/>
    </source>
</evidence>
<dbReference type="EMBL" id="RCSS01000327">
    <property type="protein sequence ID" value="RVD92055.1"/>
    <property type="molecule type" value="Genomic_DNA"/>
</dbReference>
<keyword evidence="2 5" id="KW-0812">Transmembrane</keyword>
<feature type="domain" description="SLC26A/SulP transporter" evidence="6">
    <location>
        <begin position="177"/>
        <end position="363"/>
    </location>
</feature>
<evidence type="ECO:0000313" key="7">
    <source>
        <dbReference type="EMBL" id="RVD92055.1"/>
    </source>
</evidence>
<dbReference type="Pfam" id="PF00916">
    <property type="entry name" value="Sulfate_transp"/>
    <property type="match status" value="1"/>
</dbReference>
<evidence type="ECO:0000256" key="3">
    <source>
        <dbReference type="ARBA" id="ARBA00022989"/>
    </source>
</evidence>
<evidence type="ECO:0000256" key="5">
    <source>
        <dbReference type="SAM" id="Phobius"/>
    </source>
</evidence>
<accession>A0A437ALI6</accession>
<name>A0A437ALI6_9MICR</name>
<sequence>MTNFYKQILKRVNVYFLLFSLNLIDILTVGSILFTNKLNGLQDEILSQVTSVLHLISLIFGQINHNMFTGIPTGICSTIIVEASVLFSGIYLVCLEKYSKEKALVNTLFIISFSTLMLGLFSFFFSMFDIDYYVQAIPLELVNGILAGSGLSMIFISRSLFLVEDIILSNLMFIFTFGIVILIFYIEKKYSNIHFVPIIVVLTFFLIYRLYKFILNENPNIKPRTSFINSVDLLLNLQFNLIDLNNLLEFFPKILSLTCFCLIFLPFNLIVYNRITKVKISSQREMKTQGMSNILGSIFCLPTYFVCSHSITFYKSSCSTQPDSMILALCYFLILFIADTIKSIAPIQILAIFPLMVGLSLCKPALYLPKSLRNFYELIFTWGIAFLIGFNYSIPLVFLLGMLIALLDYLFVQLFYKSHEPSNTDIQSLFSSCDVLIIDYPLFFLNINKFLREITKIKKKEVLIDLNKCTAFDSLGNDVFINNLYSDKMYYLIGNPFFVEINEIFKDKSNVMHFKNHYDAIKYKKGNK</sequence>
<evidence type="ECO:0000256" key="1">
    <source>
        <dbReference type="ARBA" id="ARBA00004141"/>
    </source>
</evidence>
<evidence type="ECO:0000259" key="6">
    <source>
        <dbReference type="Pfam" id="PF00916"/>
    </source>
</evidence>
<feature type="transmembrane region" description="Helical" evidence="5">
    <location>
        <begin position="254"/>
        <end position="272"/>
    </location>
</feature>
<feature type="transmembrane region" description="Helical" evidence="5">
    <location>
        <begin position="45"/>
        <end position="63"/>
    </location>
</feature>
<feature type="transmembrane region" description="Helical" evidence="5">
    <location>
        <begin position="167"/>
        <end position="186"/>
    </location>
</feature>
<feature type="transmembrane region" description="Helical" evidence="5">
    <location>
        <begin position="348"/>
        <end position="368"/>
    </location>
</feature>
<feature type="transmembrane region" description="Helical" evidence="5">
    <location>
        <begin position="75"/>
        <end position="93"/>
    </location>
</feature>
<dbReference type="AlphaFoldDB" id="A0A437ALI6"/>
<keyword evidence="3 5" id="KW-1133">Transmembrane helix</keyword>
<gene>
    <name evidence="7" type="ORF">TUBRATIS_14610</name>
</gene>
<keyword evidence="8" id="KW-1185">Reference proteome</keyword>
<feature type="transmembrane region" description="Helical" evidence="5">
    <location>
        <begin position="140"/>
        <end position="161"/>
    </location>
</feature>
<feature type="transmembrane region" description="Helical" evidence="5">
    <location>
        <begin position="374"/>
        <end position="390"/>
    </location>
</feature>
<comment type="caution">
    <text evidence="7">The sequence shown here is derived from an EMBL/GenBank/DDBJ whole genome shotgun (WGS) entry which is preliminary data.</text>
</comment>
<organism evidence="7 8">
    <name type="scientific">Tubulinosema ratisbonensis</name>
    <dbReference type="NCBI Taxonomy" id="291195"/>
    <lineage>
        <taxon>Eukaryota</taxon>
        <taxon>Fungi</taxon>
        <taxon>Fungi incertae sedis</taxon>
        <taxon>Microsporidia</taxon>
        <taxon>Tubulinosematoidea</taxon>
        <taxon>Tubulinosematidae</taxon>
        <taxon>Tubulinosema</taxon>
    </lineage>
</organism>
<dbReference type="STRING" id="291195.A0A437ALI6"/>
<dbReference type="VEuPathDB" id="MicrosporidiaDB:TUBRATIS_14610"/>
<keyword evidence="4 5" id="KW-0472">Membrane</keyword>
<dbReference type="OrthoDB" id="2190497at2759"/>
<feature type="transmembrane region" description="Helical" evidence="5">
    <location>
        <begin position="193"/>
        <end position="211"/>
    </location>
</feature>
<proteinExistence type="predicted"/>
<evidence type="ECO:0000256" key="4">
    <source>
        <dbReference type="ARBA" id="ARBA00023136"/>
    </source>
</evidence>
<evidence type="ECO:0000313" key="8">
    <source>
        <dbReference type="Proteomes" id="UP000282876"/>
    </source>
</evidence>
<feature type="transmembrane region" description="Helical" evidence="5">
    <location>
        <begin position="293"/>
        <end position="312"/>
    </location>
</feature>